<dbReference type="EMBL" id="AAFI02000085">
    <property type="protein sequence ID" value="EAL64243.1"/>
    <property type="molecule type" value="Genomic_DNA"/>
</dbReference>
<feature type="compositionally biased region" description="Low complexity" evidence="2">
    <location>
        <begin position="839"/>
        <end position="850"/>
    </location>
</feature>
<evidence type="ECO:0000259" key="5">
    <source>
        <dbReference type="PROSITE" id="PS50026"/>
    </source>
</evidence>
<keyword evidence="3" id="KW-0812">Transmembrane</keyword>
<feature type="chain" id="PRO_5004249162" description="EGF-like domain-containing protein" evidence="4">
    <location>
        <begin position="21"/>
        <end position="922"/>
    </location>
</feature>
<dbReference type="InterPro" id="IPR057013">
    <property type="entry name" value="LRR_ComC"/>
</dbReference>
<comment type="caution">
    <text evidence="6">The sequence shown here is derived from an EMBL/GenBank/DDBJ whole genome shotgun (WGS) entry which is preliminary data.</text>
</comment>
<dbReference type="KEGG" id="ddi:DDB_G0286437"/>
<keyword evidence="1" id="KW-0245">EGF-like domain</keyword>
<evidence type="ECO:0000256" key="2">
    <source>
        <dbReference type="SAM" id="MobiDB-lite"/>
    </source>
</evidence>
<keyword evidence="3" id="KW-0472">Membrane</keyword>
<keyword evidence="1" id="KW-1015">Disulfide bond</keyword>
<evidence type="ECO:0000256" key="4">
    <source>
        <dbReference type="SAM" id="SignalP"/>
    </source>
</evidence>
<dbReference type="FunCoup" id="Q54LS4">
    <property type="interactions" value="131"/>
</dbReference>
<dbReference type="AlphaFoldDB" id="Q54LS4"/>
<dbReference type="PANTHER" id="PTHR24032">
    <property type="entry name" value="EGF-LIKE DOMAIN-CONTAINING PROTEIN-RELATED-RELATED"/>
    <property type="match status" value="1"/>
</dbReference>
<keyword evidence="7" id="KW-1185">Reference proteome</keyword>
<dbReference type="PANTHER" id="PTHR24032:SF8">
    <property type="entry name" value="EGF-LIKE DOMAIN-CONTAINING PROTEIN"/>
    <property type="match status" value="1"/>
</dbReference>
<dbReference type="PhylomeDB" id="Q54LS4"/>
<keyword evidence="3" id="KW-1133">Transmembrane helix</keyword>
<evidence type="ECO:0000313" key="6">
    <source>
        <dbReference type="EMBL" id="EAL64243.1"/>
    </source>
</evidence>
<dbReference type="GeneID" id="8625622"/>
<dbReference type="SMR" id="Q54LS4"/>
<dbReference type="InParanoid" id="Q54LS4"/>
<evidence type="ECO:0000256" key="3">
    <source>
        <dbReference type="SAM" id="Phobius"/>
    </source>
</evidence>
<feature type="region of interest" description="Disordered" evidence="2">
    <location>
        <begin position="839"/>
        <end position="862"/>
    </location>
</feature>
<reference evidence="6 7" key="1">
    <citation type="journal article" date="2005" name="Nature">
        <title>The genome of the social amoeba Dictyostelium discoideum.</title>
        <authorList>
            <consortium name="The Dictyostelium discoideum Sequencing Consortium"/>
            <person name="Eichinger L."/>
            <person name="Pachebat J.A."/>
            <person name="Glockner G."/>
            <person name="Rajandream M.A."/>
            <person name="Sucgang R."/>
            <person name="Berriman M."/>
            <person name="Song J."/>
            <person name="Olsen R."/>
            <person name="Szafranski K."/>
            <person name="Xu Q."/>
            <person name="Tunggal B."/>
            <person name="Kummerfeld S."/>
            <person name="Madera M."/>
            <person name="Konfortov B.A."/>
            <person name="Rivero F."/>
            <person name="Bankier A.T."/>
            <person name="Lehmann R."/>
            <person name="Hamlin N."/>
            <person name="Davies R."/>
            <person name="Gaudet P."/>
            <person name="Fey P."/>
            <person name="Pilcher K."/>
            <person name="Chen G."/>
            <person name="Saunders D."/>
            <person name="Sodergren E."/>
            <person name="Davis P."/>
            <person name="Kerhornou A."/>
            <person name="Nie X."/>
            <person name="Hall N."/>
            <person name="Anjard C."/>
            <person name="Hemphill L."/>
            <person name="Bason N."/>
            <person name="Farbrother P."/>
            <person name="Desany B."/>
            <person name="Just E."/>
            <person name="Morio T."/>
            <person name="Rost R."/>
            <person name="Churcher C."/>
            <person name="Cooper J."/>
            <person name="Haydock S."/>
            <person name="van Driessche N."/>
            <person name="Cronin A."/>
            <person name="Goodhead I."/>
            <person name="Muzny D."/>
            <person name="Mourier T."/>
            <person name="Pain A."/>
            <person name="Lu M."/>
            <person name="Harper D."/>
            <person name="Lindsay R."/>
            <person name="Hauser H."/>
            <person name="James K."/>
            <person name="Quiles M."/>
            <person name="Madan Babu M."/>
            <person name="Saito T."/>
            <person name="Buchrieser C."/>
            <person name="Wardroper A."/>
            <person name="Felder M."/>
            <person name="Thangavelu M."/>
            <person name="Johnson D."/>
            <person name="Knights A."/>
            <person name="Loulseged H."/>
            <person name="Mungall K."/>
            <person name="Oliver K."/>
            <person name="Price C."/>
            <person name="Quail M.A."/>
            <person name="Urushihara H."/>
            <person name="Hernandez J."/>
            <person name="Rabbinowitsch E."/>
            <person name="Steffen D."/>
            <person name="Sanders M."/>
            <person name="Ma J."/>
            <person name="Kohara Y."/>
            <person name="Sharp S."/>
            <person name="Simmonds M."/>
            <person name="Spiegler S."/>
            <person name="Tivey A."/>
            <person name="Sugano S."/>
            <person name="White B."/>
            <person name="Walker D."/>
            <person name="Woodward J."/>
            <person name="Winckler T."/>
            <person name="Tanaka Y."/>
            <person name="Shaulsky G."/>
            <person name="Schleicher M."/>
            <person name="Weinstock G."/>
            <person name="Rosenthal A."/>
            <person name="Cox E.C."/>
            <person name="Chisholm R.L."/>
            <person name="Gibbs R."/>
            <person name="Loomis W.F."/>
            <person name="Platzer M."/>
            <person name="Kay R.R."/>
            <person name="Williams J."/>
            <person name="Dear P.H."/>
            <person name="Noegel A.A."/>
            <person name="Barrell B."/>
            <person name="Kuspa A."/>
        </authorList>
    </citation>
    <scope>NUCLEOTIDE SEQUENCE [LARGE SCALE GENOMIC DNA]</scope>
    <source>
        <strain evidence="6 7">AX4</strain>
    </source>
</reference>
<organism evidence="6 7">
    <name type="scientific">Dictyostelium discoideum</name>
    <name type="common">Social amoeba</name>
    <dbReference type="NCBI Taxonomy" id="44689"/>
    <lineage>
        <taxon>Eukaryota</taxon>
        <taxon>Amoebozoa</taxon>
        <taxon>Evosea</taxon>
        <taxon>Eumycetozoa</taxon>
        <taxon>Dictyostelia</taxon>
        <taxon>Dictyosteliales</taxon>
        <taxon>Dictyosteliaceae</taxon>
        <taxon>Dictyostelium</taxon>
    </lineage>
</organism>
<evidence type="ECO:0000313" key="7">
    <source>
        <dbReference type="Proteomes" id="UP000002195"/>
    </source>
</evidence>
<feature type="signal peptide" evidence="4">
    <location>
        <begin position="1"/>
        <end position="20"/>
    </location>
</feature>
<evidence type="ECO:0000256" key="1">
    <source>
        <dbReference type="PROSITE-ProRule" id="PRU00076"/>
    </source>
</evidence>
<comment type="caution">
    <text evidence="1">Lacks conserved residue(s) required for the propagation of feature annotation.</text>
</comment>
<feature type="domain" description="EGF-like" evidence="5">
    <location>
        <begin position="701"/>
        <end position="736"/>
    </location>
</feature>
<protein>
    <recommendedName>
        <fullName evidence="5">EGF-like domain-containing protein</fullName>
    </recommendedName>
</protein>
<feature type="transmembrane region" description="Helical" evidence="3">
    <location>
        <begin position="871"/>
        <end position="892"/>
    </location>
</feature>
<dbReference type="RefSeq" id="XP_637756.1">
    <property type="nucleotide sequence ID" value="XM_632664.1"/>
</dbReference>
<dbReference type="Pfam" id="PF24141">
    <property type="entry name" value="LRR_ComC"/>
    <property type="match status" value="1"/>
</dbReference>
<dbReference type="InterPro" id="IPR053331">
    <property type="entry name" value="EGF-like_comC"/>
</dbReference>
<dbReference type="HOGENOM" id="CLU_335699_0_0_1"/>
<keyword evidence="4" id="KW-0732">Signal</keyword>
<accession>Q54LS4</accession>
<proteinExistence type="predicted"/>
<feature type="disulfide bond" evidence="1">
    <location>
        <begin position="726"/>
        <end position="735"/>
    </location>
</feature>
<gene>
    <name evidence="6" type="ORF">DDB_G0286437</name>
</gene>
<dbReference type="VEuPathDB" id="AmoebaDB:DDB_G0286437"/>
<sequence length="922" mass="103233">MRGILILLLLFIFSIKIINSQNPLTESECNNCTINLLNIISQASIEYRIDSSFNGYNFCGIPIYPIDFSIDCNETSRTVRHIRATHKNKTNLLSPDHFQCYSALNKINIDKFRVTNQFLLGKFPESLKMVSLLNGDSTLFNIDSGVNKTIPFNNLSVKLFLSGPLNIYLSNLLNVIDFSLSTQTLAPKYKINYINDINDHSIITDNQYFRIFPIYTHSIPSMDNLKGGLLEFTLLPGTDQNSFSNFSTYSKIRSLNLKSADPSHIYPFPIALTKIPISINKNTGFSIGYQIKKPIDYIDLSNYSDDDLVEGIFITNAGNLFNINGNFPFSVLPPNLNTFQLKNGNISVINFNIFKEKTNIIDLSFNGLTSKLPTSSFIKSMDVLLELYLNDNKLTGEMDDSWCSITFDISNNLIGGKAPSCVVCHYLNPITSAIVNGNRFTNLDINHLEDCTTIELNLSYDNQTKSLMLYGRDLGFGKSFKFDNPNLWNSRVTGPMPKGFNITFPYLPQGSRTFEITAYNEFIPQIDSVIRYSDYFIINGKYFAYNNTVINVLISNEPCLVLSSNFNQIQCYLYNSNKIINNNNGNSDTSSSNSGGIVNNNKEINCLVQVMNVSNSFNFKLNQICNGSNCPVPVCNIKNGGVYNKESGVCDCFSNEWRGYQCEQKPLKCSSDCSNNDGGGICNNINGKCECNENRIFDDCSGRLCNEGLGCSNGGICDYLFGQCNCTIQWTASNCNIPNTMVTSQDIKRGALGNLLILNGWFGSEIFRNDLTIKVNQIECDIVADSDYMVECYPSDIYCYQYNNNNLELSVVQNNVHWSGFYNPTPLDGISVCINNGSSSSSSNSSNSSSDGINGENKEDAQNPKFSRKNILILILILISSVILIILLVLAIKSNQCKVKIRNTFKDKKKIFIELEETDIKF</sequence>
<name>Q54LS4_DICDI</name>
<dbReference type="dictyBase" id="DDB_G0286437"/>
<dbReference type="Proteomes" id="UP000002195">
    <property type="component" value="Unassembled WGS sequence"/>
</dbReference>
<dbReference type="PaxDb" id="44689-DDB0186981"/>
<dbReference type="PROSITE" id="PS50026">
    <property type="entry name" value="EGF_3"/>
    <property type="match status" value="1"/>
</dbReference>
<dbReference type="InterPro" id="IPR000742">
    <property type="entry name" value="EGF"/>
</dbReference>